<evidence type="ECO:0000313" key="4">
    <source>
        <dbReference type="Proteomes" id="UP000708208"/>
    </source>
</evidence>
<feature type="transmembrane region" description="Helical" evidence="2">
    <location>
        <begin position="509"/>
        <end position="528"/>
    </location>
</feature>
<sequence>MRFVQHVAKRMSGQINSAQDNKADGTHSGNFLEHLSRRMSGHPDPTEENRPTDDFLQTVSRRMSGHRKITRDSYDFTPEDAKILGMGTGPVMIHGADAEEILPEDIIVAPDGGWGWMIVLGTSFAEAGITVSPSNIGWIMSLLNGFYALGGPVAATLANRYGFRVAATIGSVLASSGFVLTYLFCLSKPNLIALYLCNGIMGGLGCSLLYVSSVISVGFYFEKHRAMSTGICVCGAGLGQTVFGTVFFYFLNTFGWKVSLLIEAGLFLSCSFCASLYRPLEVHHFPISGGIEEFKETTPLETVKSSMTAANLLASSTATLPGTAKEGLQNDGDSRNSVWEARVGHTLMTVDEFTGKREIYNISDIKTINSPLFRDDIFLRGTMRRIPAYAETVETGAITSAEWSVIVTTDKEEPGAGKKKCGGTYMKSLHLLLGGSIIASPSFLIILTACSLIGMGLYIPFAYLGGIALEKGLQETDIPVLFTVMGAANTAGRVMCGVVADLPKVRAELLLAIALCIGGAACVVLPLFQSYWLFIFYTVVFGFCIAFFFSLLSVVLADLMGLDNLTNAFGIMGMFLGIFTLVGTPFAGFLYEATTNYDLSFHVAGSMITLSGAVMFPVRLVNRWEKKRKAPHRQRRLYHPYIAGTCIYLKIIIVTYKKSVEICA</sequence>
<proteinExistence type="predicted"/>
<feature type="region of interest" description="Disordered" evidence="1">
    <location>
        <begin position="10"/>
        <end position="29"/>
    </location>
</feature>
<evidence type="ECO:0000313" key="3">
    <source>
        <dbReference type="EMBL" id="CAG7827513.1"/>
    </source>
</evidence>
<feature type="transmembrane region" description="Helical" evidence="2">
    <location>
        <begin position="568"/>
        <end position="587"/>
    </location>
</feature>
<dbReference type="Proteomes" id="UP000708208">
    <property type="component" value="Unassembled WGS sequence"/>
</dbReference>
<keyword evidence="2" id="KW-0472">Membrane</keyword>
<name>A0A8J2L7F7_9HEXA</name>
<feature type="transmembrane region" description="Helical" evidence="2">
    <location>
        <begin position="256"/>
        <end position="277"/>
    </location>
</feature>
<dbReference type="EMBL" id="CAJVCH010543846">
    <property type="protein sequence ID" value="CAG7827513.1"/>
    <property type="molecule type" value="Genomic_DNA"/>
</dbReference>
<reference evidence="3" key="1">
    <citation type="submission" date="2021-06" db="EMBL/GenBank/DDBJ databases">
        <authorList>
            <person name="Hodson N. C."/>
            <person name="Mongue J. A."/>
            <person name="Jaron S. K."/>
        </authorList>
    </citation>
    <scope>NUCLEOTIDE SEQUENCE</scope>
</reference>
<evidence type="ECO:0000256" key="2">
    <source>
        <dbReference type="SAM" id="Phobius"/>
    </source>
</evidence>
<keyword evidence="4" id="KW-1185">Reference proteome</keyword>
<dbReference type="InterPro" id="IPR050327">
    <property type="entry name" value="Proton-linked_MCT"/>
</dbReference>
<feature type="transmembrane region" description="Helical" evidence="2">
    <location>
        <begin position="534"/>
        <end position="556"/>
    </location>
</feature>
<feature type="transmembrane region" description="Helical" evidence="2">
    <location>
        <begin position="228"/>
        <end position="250"/>
    </location>
</feature>
<feature type="transmembrane region" description="Helical" evidence="2">
    <location>
        <begin position="192"/>
        <end position="221"/>
    </location>
</feature>
<protein>
    <recommendedName>
        <fullName evidence="5">Monocarboxylate transporter</fullName>
    </recommendedName>
</protein>
<feature type="transmembrane region" description="Helical" evidence="2">
    <location>
        <begin position="478"/>
        <end position="502"/>
    </location>
</feature>
<dbReference type="CDD" id="cd17352">
    <property type="entry name" value="MFS_MCT_SLC16"/>
    <property type="match status" value="1"/>
</dbReference>
<comment type="caution">
    <text evidence="3">The sequence shown here is derived from an EMBL/GenBank/DDBJ whole genome shotgun (WGS) entry which is preliminary data.</text>
</comment>
<feature type="transmembrane region" description="Helical" evidence="2">
    <location>
        <begin position="638"/>
        <end position="656"/>
    </location>
</feature>
<dbReference type="OrthoDB" id="6509908at2759"/>
<dbReference type="AlphaFoldDB" id="A0A8J2L7F7"/>
<accession>A0A8J2L7F7</accession>
<dbReference type="GO" id="GO:0008028">
    <property type="term" value="F:monocarboxylic acid transmembrane transporter activity"/>
    <property type="evidence" value="ECO:0007669"/>
    <property type="project" value="TreeGrafter"/>
</dbReference>
<gene>
    <name evidence="3" type="ORF">AFUS01_LOCUS37498</name>
</gene>
<keyword evidence="2" id="KW-1133">Transmembrane helix</keyword>
<organism evidence="3 4">
    <name type="scientific">Allacma fusca</name>
    <dbReference type="NCBI Taxonomy" id="39272"/>
    <lineage>
        <taxon>Eukaryota</taxon>
        <taxon>Metazoa</taxon>
        <taxon>Ecdysozoa</taxon>
        <taxon>Arthropoda</taxon>
        <taxon>Hexapoda</taxon>
        <taxon>Collembola</taxon>
        <taxon>Symphypleona</taxon>
        <taxon>Sminthuridae</taxon>
        <taxon>Allacma</taxon>
    </lineage>
</organism>
<dbReference type="InterPro" id="IPR011701">
    <property type="entry name" value="MFS"/>
</dbReference>
<feature type="transmembrane region" description="Helical" evidence="2">
    <location>
        <begin position="136"/>
        <end position="158"/>
    </location>
</feature>
<feature type="transmembrane region" description="Helical" evidence="2">
    <location>
        <begin position="165"/>
        <end position="186"/>
    </location>
</feature>
<evidence type="ECO:0000256" key="1">
    <source>
        <dbReference type="SAM" id="MobiDB-lite"/>
    </source>
</evidence>
<dbReference type="PANTHER" id="PTHR11360:SF284">
    <property type="entry name" value="EG:103B4.3 PROTEIN-RELATED"/>
    <property type="match status" value="1"/>
</dbReference>
<dbReference type="PANTHER" id="PTHR11360">
    <property type="entry name" value="MONOCARBOXYLATE TRANSPORTER"/>
    <property type="match status" value="1"/>
</dbReference>
<evidence type="ECO:0008006" key="5">
    <source>
        <dbReference type="Google" id="ProtNLM"/>
    </source>
</evidence>
<keyword evidence="2" id="KW-0812">Transmembrane</keyword>
<dbReference type="Pfam" id="PF07690">
    <property type="entry name" value="MFS_1"/>
    <property type="match status" value="1"/>
</dbReference>
<feature type="transmembrane region" description="Helical" evidence="2">
    <location>
        <begin position="429"/>
        <end position="458"/>
    </location>
</feature>
<feature type="transmembrane region" description="Helical" evidence="2">
    <location>
        <begin position="599"/>
        <end position="618"/>
    </location>
</feature>